<comment type="caution">
    <text evidence="7">The sequence shown here is derived from an EMBL/GenBank/DDBJ whole genome shotgun (WGS) entry which is preliminary data.</text>
</comment>
<keyword evidence="2" id="KW-1003">Cell membrane</keyword>
<dbReference type="InterPro" id="IPR005598">
    <property type="entry name" value="ATP_synth_I"/>
</dbReference>
<proteinExistence type="predicted"/>
<gene>
    <name evidence="7" type="ORF">DFP79_2247</name>
</gene>
<keyword evidence="5 6" id="KW-0472">Membrane</keyword>
<evidence type="ECO:0000313" key="8">
    <source>
        <dbReference type="Proteomes" id="UP000294656"/>
    </source>
</evidence>
<reference evidence="7 8" key="1">
    <citation type="submission" date="2019-03" db="EMBL/GenBank/DDBJ databases">
        <title>Genomic Encyclopedia of Type Strains, Phase III (KMG-III): the genomes of soil and plant-associated and newly described type strains.</title>
        <authorList>
            <person name="Whitman W."/>
        </authorList>
    </citation>
    <scope>NUCLEOTIDE SEQUENCE [LARGE SCALE GENOMIC DNA]</scope>
    <source>
        <strain evidence="7 8">CECT 7378</strain>
    </source>
</reference>
<dbReference type="GO" id="GO:0005886">
    <property type="term" value="C:plasma membrane"/>
    <property type="evidence" value="ECO:0007669"/>
    <property type="project" value="UniProtKB-SubCell"/>
</dbReference>
<dbReference type="Pfam" id="PF03899">
    <property type="entry name" value="ATP-synt_I"/>
    <property type="match status" value="1"/>
</dbReference>
<evidence type="ECO:0000256" key="5">
    <source>
        <dbReference type="ARBA" id="ARBA00023136"/>
    </source>
</evidence>
<feature type="transmembrane region" description="Helical" evidence="6">
    <location>
        <begin position="39"/>
        <end position="60"/>
    </location>
</feature>
<protein>
    <submittedName>
        <fullName evidence="7">ATP synthase protein I</fullName>
    </submittedName>
</protein>
<dbReference type="EMBL" id="SNXC01000012">
    <property type="protein sequence ID" value="TDO97428.1"/>
    <property type="molecule type" value="Genomic_DNA"/>
</dbReference>
<keyword evidence="4 6" id="KW-1133">Transmembrane helix</keyword>
<evidence type="ECO:0000256" key="2">
    <source>
        <dbReference type="ARBA" id="ARBA00022475"/>
    </source>
</evidence>
<comment type="subcellular location">
    <subcellularLocation>
        <location evidence="1">Cell membrane</location>
        <topology evidence="1">Multi-pass membrane protein</topology>
    </subcellularLocation>
</comment>
<evidence type="ECO:0000256" key="1">
    <source>
        <dbReference type="ARBA" id="ARBA00004651"/>
    </source>
</evidence>
<keyword evidence="3 6" id="KW-0812">Transmembrane</keyword>
<organism evidence="7 8">
    <name type="scientific">Marinomonas balearica</name>
    <dbReference type="NCBI Taxonomy" id="491947"/>
    <lineage>
        <taxon>Bacteria</taxon>
        <taxon>Pseudomonadati</taxon>
        <taxon>Pseudomonadota</taxon>
        <taxon>Gammaproteobacteria</taxon>
        <taxon>Oceanospirillales</taxon>
        <taxon>Oceanospirillaceae</taxon>
        <taxon>Marinomonas</taxon>
    </lineage>
</organism>
<feature type="transmembrane region" description="Helical" evidence="6">
    <location>
        <begin position="131"/>
        <end position="151"/>
    </location>
</feature>
<evidence type="ECO:0000313" key="7">
    <source>
        <dbReference type="EMBL" id="TDO97428.1"/>
    </source>
</evidence>
<evidence type="ECO:0000256" key="6">
    <source>
        <dbReference type="SAM" id="Phobius"/>
    </source>
</evidence>
<name>A0A4R6M7M8_9GAMM</name>
<sequence length="153" mass="16654">MTLIVQGLHFVSARREEIEMSVPSPLSATQLLVAKKRAVFRFLGVQIAISVVISLVFLILSGVIASYSFVLGATACILPNIYMAWRVFGHVGTRPAKDVVRSFYRGEAGKLVMTAVILSLVFLLAKPLAHGALFTGFGLAILSHWLSPLMLKQ</sequence>
<feature type="transmembrane region" description="Helical" evidence="6">
    <location>
        <begin position="66"/>
        <end position="88"/>
    </location>
</feature>
<dbReference type="Proteomes" id="UP000294656">
    <property type="component" value="Unassembled WGS sequence"/>
</dbReference>
<evidence type="ECO:0000256" key="3">
    <source>
        <dbReference type="ARBA" id="ARBA00022692"/>
    </source>
</evidence>
<evidence type="ECO:0000256" key="4">
    <source>
        <dbReference type="ARBA" id="ARBA00022989"/>
    </source>
</evidence>
<dbReference type="AlphaFoldDB" id="A0A4R6M7M8"/>
<keyword evidence="8" id="KW-1185">Reference proteome</keyword>
<feature type="transmembrane region" description="Helical" evidence="6">
    <location>
        <begin position="108"/>
        <end position="125"/>
    </location>
</feature>
<accession>A0A4R6M7M8</accession>